<feature type="region of interest" description="Disordered" evidence="5">
    <location>
        <begin position="655"/>
        <end position="690"/>
    </location>
</feature>
<dbReference type="SUPFAM" id="SSF57783">
    <property type="entry name" value="Zinc beta-ribbon"/>
    <property type="match status" value="1"/>
</dbReference>
<dbReference type="PANTHER" id="PTHR11618:SF70">
    <property type="entry name" value="PLANT-SPECIFIC TFIIB-RELATED PROTEIN PTF2"/>
    <property type="match status" value="1"/>
</dbReference>
<dbReference type="OrthoDB" id="511529at2759"/>
<keyword evidence="3" id="KW-0805">Transcription regulation</keyword>
<dbReference type="PANTHER" id="PTHR11618">
    <property type="entry name" value="TRANSCRIPTION INITIATION FACTOR IIB-RELATED"/>
    <property type="match status" value="1"/>
</dbReference>
<feature type="compositionally biased region" description="Acidic residues" evidence="5">
    <location>
        <begin position="766"/>
        <end position="782"/>
    </location>
</feature>
<evidence type="ECO:0000256" key="1">
    <source>
        <dbReference type="ARBA" id="ARBA00010857"/>
    </source>
</evidence>
<proteinExistence type="inferred from homology"/>
<evidence type="ECO:0000256" key="3">
    <source>
        <dbReference type="ARBA" id="ARBA00023015"/>
    </source>
</evidence>
<dbReference type="GO" id="GO:0070897">
    <property type="term" value="P:transcription preinitiation complex assembly"/>
    <property type="evidence" value="ECO:0007669"/>
    <property type="project" value="InterPro"/>
</dbReference>
<dbReference type="GO" id="GO:0005634">
    <property type="term" value="C:nucleus"/>
    <property type="evidence" value="ECO:0007669"/>
    <property type="project" value="TreeGrafter"/>
</dbReference>
<evidence type="ECO:0000259" key="6">
    <source>
        <dbReference type="Pfam" id="PF00382"/>
    </source>
</evidence>
<dbReference type="InterPro" id="IPR023486">
    <property type="entry name" value="TFIIB_CS"/>
</dbReference>
<dbReference type="RefSeq" id="XP_003063144.1">
    <property type="nucleotide sequence ID" value="XM_003063098.1"/>
</dbReference>
<dbReference type="InterPro" id="IPR000812">
    <property type="entry name" value="TFIIB"/>
</dbReference>
<dbReference type="OMA" id="EATHMEN"/>
<comment type="similarity">
    <text evidence="1">Belongs to the TFIIB family.</text>
</comment>
<dbReference type="SUPFAM" id="SSF47954">
    <property type="entry name" value="Cyclin-like"/>
    <property type="match status" value="1"/>
</dbReference>
<protein>
    <submittedName>
        <fullName evidence="7">Cyclin-like superfamily protein</fullName>
    </submittedName>
</protein>
<keyword evidence="2" id="KW-0677">Repeat</keyword>
<dbReference type="PRINTS" id="PR00685">
    <property type="entry name" value="TIFACTORIIB"/>
</dbReference>
<accession>C1N5B6</accession>
<feature type="domain" description="Transcription factor TFIIB cyclin-like" evidence="6">
    <location>
        <begin position="110"/>
        <end position="184"/>
    </location>
</feature>
<feature type="region of interest" description="Disordered" evidence="5">
    <location>
        <begin position="418"/>
        <end position="450"/>
    </location>
</feature>
<dbReference type="GO" id="GO:0000995">
    <property type="term" value="F:RNA polymerase III general transcription initiation factor activity"/>
    <property type="evidence" value="ECO:0007669"/>
    <property type="project" value="TreeGrafter"/>
</dbReference>
<gene>
    <name evidence="7" type="ORF">MICPUCDRAFT_42602</name>
</gene>
<dbReference type="Gene3D" id="2.20.25.10">
    <property type="match status" value="1"/>
</dbReference>
<dbReference type="EMBL" id="GG663747">
    <property type="protein sequence ID" value="EEH53083.1"/>
    <property type="molecule type" value="Genomic_DNA"/>
</dbReference>
<dbReference type="GO" id="GO:0000126">
    <property type="term" value="C:transcription factor TFIIIB complex"/>
    <property type="evidence" value="ECO:0007669"/>
    <property type="project" value="TreeGrafter"/>
</dbReference>
<keyword evidence="8" id="KW-1185">Reference proteome</keyword>
<sequence>MTDVASLECPRCGEREVTHEDDLGCEICAACGHVLTDRALTATREWHDDGGVATAGGVALYDDAAARGGHLSAARATLAGNQASSVARRMFRDADATHLDDIARATRFAATQLKLPADAAADAEALVTRASEGRWGEGDWTTLLLAACVYATCRQRRLPIAIRDVAAACQADVFAVGRVYNRMRRMFAIEVPQLDPGAFVARAAAAIPELREGGGVDAADDERRDDGGGGGGASSSRVSSALAPIVGDAKTLLDFAHARGIMSGKNPVAFVAAALIVAAESRRGVAISPATAARAARASADATRRALRAFTDELVTFSKVFSWGSACCAKTLGGYLPSLTQAIKAAFHARGAGAGDEKNQARSISHWSPYDRSTLGGFGVGAETLAAALDAMPTSFQKQEETRQRREDAIRRVRERVARAVEGAGAETATTTAATTTANENETANETENASSLALAVVPAAGPVVVVDPGGAENAAANAELALAAARPKKRGNDHRARRSLGGLRRVAGRRRKKDGPHGWTTPAPSAAGSDRSPPLLPPGGPPAAIVAAARDAAADDGDGDGDGGGWRGVVLRELMLAGVPDRLLLEEEGLYAPAKSTRATTKKKRSIADSFVDSFDREEFDARAAARRVVERLDAEKKNAAHVRRVLSFTPVPVRPRRRGERRSLRTLSPGVRISPPRVPRSQSRHTATPFNATSDAFQLHPDVGLNDGPSTLSEWRGKTEDEMEREDAAAIAAIPDAEVEDMLRTPLEARAVAALRERMARAEDGDEYEVYGEDEEEDEEKGGVRVKGEAAPAATEPETAERPTRPKVAATTTTTPPPRPKPKPKPKPPATRKSTRRG</sequence>
<dbReference type="PROSITE" id="PS00782">
    <property type="entry name" value="TFIIB"/>
    <property type="match status" value="1"/>
</dbReference>
<name>C1N5B6_MICPC</name>
<dbReference type="InterPro" id="IPR013150">
    <property type="entry name" value="TFIIB_cyclin"/>
</dbReference>
<dbReference type="eggNOG" id="KOG1598">
    <property type="taxonomic scope" value="Eukaryota"/>
</dbReference>
<dbReference type="GO" id="GO:0017025">
    <property type="term" value="F:TBP-class protein binding"/>
    <property type="evidence" value="ECO:0007669"/>
    <property type="project" value="InterPro"/>
</dbReference>
<dbReference type="GO" id="GO:0001006">
    <property type="term" value="F:RNA polymerase III type 3 promoter sequence-specific DNA binding"/>
    <property type="evidence" value="ECO:0007669"/>
    <property type="project" value="TreeGrafter"/>
</dbReference>
<feature type="compositionally biased region" description="Low complexity" evidence="5">
    <location>
        <begin position="420"/>
        <end position="450"/>
    </location>
</feature>
<organism evidence="8">
    <name type="scientific">Micromonas pusilla (strain CCMP1545)</name>
    <name type="common">Picoplanktonic green alga</name>
    <dbReference type="NCBI Taxonomy" id="564608"/>
    <lineage>
        <taxon>Eukaryota</taxon>
        <taxon>Viridiplantae</taxon>
        <taxon>Chlorophyta</taxon>
        <taxon>Mamiellophyceae</taxon>
        <taxon>Mamiellales</taxon>
        <taxon>Mamiellaceae</taxon>
        <taxon>Micromonas</taxon>
    </lineage>
</organism>
<evidence type="ECO:0000256" key="2">
    <source>
        <dbReference type="ARBA" id="ARBA00022737"/>
    </source>
</evidence>
<dbReference type="Pfam" id="PF00382">
    <property type="entry name" value="TFIIB"/>
    <property type="match status" value="1"/>
</dbReference>
<dbReference type="AlphaFoldDB" id="C1N5B6"/>
<reference evidence="7 8" key="1">
    <citation type="journal article" date="2009" name="Science">
        <title>Green evolution and dynamic adaptations revealed by genomes of the marine picoeukaryotes Micromonas.</title>
        <authorList>
            <person name="Worden A.Z."/>
            <person name="Lee J.H."/>
            <person name="Mock T."/>
            <person name="Rouze P."/>
            <person name="Simmons M.P."/>
            <person name="Aerts A.L."/>
            <person name="Allen A.E."/>
            <person name="Cuvelier M.L."/>
            <person name="Derelle E."/>
            <person name="Everett M.V."/>
            <person name="Foulon E."/>
            <person name="Grimwood J."/>
            <person name="Gundlach H."/>
            <person name="Henrissat B."/>
            <person name="Napoli C."/>
            <person name="McDonald S.M."/>
            <person name="Parker M.S."/>
            <person name="Rombauts S."/>
            <person name="Salamov A."/>
            <person name="Von Dassow P."/>
            <person name="Badger J.H."/>
            <person name="Coutinho P.M."/>
            <person name="Demir E."/>
            <person name="Dubchak I."/>
            <person name="Gentemann C."/>
            <person name="Eikrem W."/>
            <person name="Gready J.E."/>
            <person name="John U."/>
            <person name="Lanier W."/>
            <person name="Lindquist E.A."/>
            <person name="Lucas S."/>
            <person name="Mayer K.F."/>
            <person name="Moreau H."/>
            <person name="Not F."/>
            <person name="Otillar R."/>
            <person name="Panaud O."/>
            <person name="Pangilinan J."/>
            <person name="Paulsen I."/>
            <person name="Piegu B."/>
            <person name="Poliakov A."/>
            <person name="Robbens S."/>
            <person name="Schmutz J."/>
            <person name="Toulza E."/>
            <person name="Wyss T."/>
            <person name="Zelensky A."/>
            <person name="Zhou K."/>
            <person name="Armbrust E.V."/>
            <person name="Bhattacharya D."/>
            <person name="Goodenough U.W."/>
            <person name="Van de Peer Y."/>
            <person name="Grigoriev I.V."/>
        </authorList>
    </citation>
    <scope>NUCLEOTIDE SEQUENCE [LARGE SCALE GENOMIC DNA]</scope>
    <source>
        <strain evidence="7 8">CCMP1545</strain>
    </source>
</reference>
<evidence type="ECO:0000313" key="7">
    <source>
        <dbReference type="EMBL" id="EEH53083.1"/>
    </source>
</evidence>
<dbReference type="GO" id="GO:0097550">
    <property type="term" value="C:transcription preinitiation complex"/>
    <property type="evidence" value="ECO:0007669"/>
    <property type="project" value="TreeGrafter"/>
</dbReference>
<evidence type="ECO:0000256" key="5">
    <source>
        <dbReference type="SAM" id="MobiDB-lite"/>
    </source>
</evidence>
<dbReference type="KEGG" id="mpp:MICPUCDRAFT_42602"/>
<dbReference type="Gene3D" id="1.10.472.10">
    <property type="entry name" value="Cyclin-like"/>
    <property type="match status" value="2"/>
</dbReference>
<feature type="region of interest" description="Disordered" evidence="5">
    <location>
        <begin position="762"/>
        <end position="840"/>
    </location>
</feature>
<dbReference type="GeneID" id="9688584"/>
<dbReference type="Proteomes" id="UP000001876">
    <property type="component" value="Unassembled WGS sequence"/>
</dbReference>
<feature type="region of interest" description="Disordered" evidence="5">
    <location>
        <begin position="486"/>
        <end position="544"/>
    </location>
</feature>
<feature type="compositionally biased region" description="Basic residues" evidence="5">
    <location>
        <begin position="487"/>
        <end position="499"/>
    </location>
</feature>
<evidence type="ECO:0000313" key="8">
    <source>
        <dbReference type="Proteomes" id="UP000001876"/>
    </source>
</evidence>
<keyword evidence="4" id="KW-0804">Transcription</keyword>
<dbReference type="STRING" id="564608.C1N5B6"/>
<evidence type="ECO:0000256" key="4">
    <source>
        <dbReference type="ARBA" id="ARBA00023163"/>
    </source>
</evidence>
<dbReference type="InterPro" id="IPR036915">
    <property type="entry name" value="Cyclin-like_sf"/>
</dbReference>
<feature type="region of interest" description="Disordered" evidence="5">
    <location>
        <begin position="214"/>
        <end position="238"/>
    </location>
</feature>